<dbReference type="SMART" id="SM00858">
    <property type="entry name" value="SAF"/>
    <property type="match status" value="1"/>
</dbReference>
<dbReference type="InterPro" id="IPR013974">
    <property type="entry name" value="SAF"/>
</dbReference>
<dbReference type="Proteomes" id="UP000321805">
    <property type="component" value="Chromosome"/>
</dbReference>
<keyword evidence="3" id="KW-1185">Reference proteome</keyword>
<dbReference type="AlphaFoldDB" id="A0A5B8U600"/>
<dbReference type="InterPro" id="IPR017592">
    <property type="entry name" value="Pilus_assmbl_Flp-typ_CpaB"/>
</dbReference>
<dbReference type="KEGG" id="bsol:FSW04_13870"/>
<feature type="domain" description="SAF" evidence="1">
    <location>
        <begin position="40"/>
        <end position="102"/>
    </location>
</feature>
<dbReference type="InterPro" id="IPR031571">
    <property type="entry name" value="RcpC_dom"/>
</dbReference>
<dbReference type="Pfam" id="PF08666">
    <property type="entry name" value="SAF"/>
    <property type="match status" value="1"/>
</dbReference>
<evidence type="ECO:0000313" key="3">
    <source>
        <dbReference type="Proteomes" id="UP000321805"/>
    </source>
</evidence>
<dbReference type="NCBIfam" id="TIGR03177">
    <property type="entry name" value="pilus_cpaB"/>
    <property type="match status" value="1"/>
</dbReference>
<evidence type="ECO:0000313" key="2">
    <source>
        <dbReference type="EMBL" id="QEC48546.1"/>
    </source>
</evidence>
<dbReference type="Pfam" id="PF16976">
    <property type="entry name" value="RcpC"/>
    <property type="match status" value="1"/>
</dbReference>
<protein>
    <submittedName>
        <fullName evidence="2">Flp pilus assembly protein CpaB</fullName>
    </submittedName>
</protein>
<dbReference type="OrthoDB" id="5243977at2"/>
<name>A0A5B8U600_9ACTN</name>
<dbReference type="EMBL" id="CP042430">
    <property type="protein sequence ID" value="QEC48546.1"/>
    <property type="molecule type" value="Genomic_DNA"/>
</dbReference>
<sequence length="228" mass="22841">MTRRRRAALLLGVAIVLGTLAASDVSGRERALSRSLGPTVPVVVARVAIAAGDPLDARRLALRRVPARYAPASAYASVPALAGARAAVALRPGEDVGPAVVDDGAQAAGAPVRPGERVAEIVAHGSPELVRPGGRVDVLVTRQGGDGSGSTTLALQDAEVLAAAPAAVEGQDAASGGPSVAVSLRVTLRQAVYLAAAQAFARELRILPRAAGDHRRSAAATTVGTALG</sequence>
<gene>
    <name evidence="2" type="primary">cpaB</name>
    <name evidence="2" type="ORF">FSW04_13870</name>
</gene>
<evidence type="ECO:0000259" key="1">
    <source>
        <dbReference type="SMART" id="SM00858"/>
    </source>
</evidence>
<proteinExistence type="predicted"/>
<reference evidence="2 3" key="1">
    <citation type="journal article" date="2018" name="J. Microbiol.">
        <title>Baekduia soli gen. nov., sp. nov., a novel bacterium isolated from the soil of Baekdu Mountain and proposal of a novel family name, Baekduiaceae fam. nov.</title>
        <authorList>
            <person name="An D.S."/>
            <person name="Siddiqi M.Z."/>
            <person name="Kim K.H."/>
            <person name="Yu H.S."/>
            <person name="Im W.T."/>
        </authorList>
    </citation>
    <scope>NUCLEOTIDE SEQUENCE [LARGE SCALE GENOMIC DNA]</scope>
    <source>
        <strain evidence="2 3">BR7-21</strain>
    </source>
</reference>
<dbReference type="RefSeq" id="WP_146920211.1">
    <property type="nucleotide sequence ID" value="NZ_CP042430.1"/>
</dbReference>
<organism evidence="2 3">
    <name type="scientific">Baekduia soli</name>
    <dbReference type="NCBI Taxonomy" id="496014"/>
    <lineage>
        <taxon>Bacteria</taxon>
        <taxon>Bacillati</taxon>
        <taxon>Actinomycetota</taxon>
        <taxon>Thermoleophilia</taxon>
        <taxon>Solirubrobacterales</taxon>
        <taxon>Baekduiaceae</taxon>
        <taxon>Baekduia</taxon>
    </lineage>
</organism>
<accession>A0A5B8U600</accession>